<dbReference type="EMBL" id="JBHSGA010000021">
    <property type="protein sequence ID" value="MFC4528872.1"/>
    <property type="molecule type" value="Genomic_DNA"/>
</dbReference>
<evidence type="ECO:0000256" key="2">
    <source>
        <dbReference type="SAM" id="SignalP"/>
    </source>
</evidence>
<sequence>MRRHGLFALLLLAFAAHAGSSTLRVGNQVLTVGDSASRVVELLGKPSYKSHKKTGARSGNARGGRRGGRRKTPSSREAGSEQWQYRRGNRVTTVLLADGKVIGFEDSGS</sequence>
<name>A0ABV9C7W9_9GAMM</name>
<dbReference type="InterPro" id="IPR021268">
    <property type="entry name" value="DUF2845"/>
</dbReference>
<dbReference type="Proteomes" id="UP001595961">
    <property type="component" value="Unassembled WGS sequence"/>
</dbReference>
<comment type="caution">
    <text evidence="3">The sequence shown here is derived from an EMBL/GenBank/DDBJ whole genome shotgun (WGS) entry which is preliminary data.</text>
</comment>
<feature type="signal peptide" evidence="2">
    <location>
        <begin position="1"/>
        <end position="18"/>
    </location>
</feature>
<feature type="region of interest" description="Disordered" evidence="1">
    <location>
        <begin position="43"/>
        <end position="85"/>
    </location>
</feature>
<feature type="chain" id="PRO_5046752674" evidence="2">
    <location>
        <begin position="19"/>
        <end position="109"/>
    </location>
</feature>
<proteinExistence type="predicted"/>
<feature type="compositionally biased region" description="Basic residues" evidence="1">
    <location>
        <begin position="63"/>
        <end position="73"/>
    </location>
</feature>
<keyword evidence="2" id="KW-0732">Signal</keyword>
<organism evidence="3 4">
    <name type="scientific">Dyella halodurans</name>
    <dbReference type="NCBI Taxonomy" id="1920171"/>
    <lineage>
        <taxon>Bacteria</taxon>
        <taxon>Pseudomonadati</taxon>
        <taxon>Pseudomonadota</taxon>
        <taxon>Gammaproteobacteria</taxon>
        <taxon>Lysobacterales</taxon>
        <taxon>Rhodanobacteraceae</taxon>
        <taxon>Dyella</taxon>
    </lineage>
</organism>
<evidence type="ECO:0000313" key="3">
    <source>
        <dbReference type="EMBL" id="MFC4528872.1"/>
    </source>
</evidence>
<dbReference type="Pfam" id="PF11006">
    <property type="entry name" value="DUF2845"/>
    <property type="match status" value="1"/>
</dbReference>
<dbReference type="RefSeq" id="WP_266152223.1">
    <property type="nucleotide sequence ID" value="NZ_CP064028.1"/>
</dbReference>
<evidence type="ECO:0000256" key="1">
    <source>
        <dbReference type="SAM" id="MobiDB-lite"/>
    </source>
</evidence>
<gene>
    <name evidence="3" type="ORF">ACFO5W_19675</name>
</gene>
<keyword evidence="4" id="KW-1185">Reference proteome</keyword>
<evidence type="ECO:0000313" key="4">
    <source>
        <dbReference type="Proteomes" id="UP001595961"/>
    </source>
</evidence>
<accession>A0ABV9C7W9</accession>
<reference evidence="4" key="1">
    <citation type="journal article" date="2019" name="Int. J. Syst. Evol. Microbiol.">
        <title>The Global Catalogue of Microorganisms (GCM) 10K type strain sequencing project: providing services to taxonomists for standard genome sequencing and annotation.</title>
        <authorList>
            <consortium name="The Broad Institute Genomics Platform"/>
            <consortium name="The Broad Institute Genome Sequencing Center for Infectious Disease"/>
            <person name="Wu L."/>
            <person name="Ma J."/>
        </authorList>
    </citation>
    <scope>NUCLEOTIDE SEQUENCE [LARGE SCALE GENOMIC DNA]</scope>
    <source>
        <strain evidence="4">CCM 4481</strain>
    </source>
</reference>
<protein>
    <submittedName>
        <fullName evidence="3">DUF2845 domain-containing protein</fullName>
    </submittedName>
</protein>